<keyword evidence="3" id="KW-1185">Reference proteome</keyword>
<dbReference type="InterPro" id="IPR021320">
    <property type="entry name" value="DUF2905"/>
</dbReference>
<feature type="transmembrane region" description="Helical" evidence="1">
    <location>
        <begin position="42"/>
        <end position="62"/>
    </location>
</feature>
<dbReference type="EMBL" id="JAJLJH010000001">
    <property type="protein sequence ID" value="MCK9685480.1"/>
    <property type="molecule type" value="Genomic_DNA"/>
</dbReference>
<comment type="caution">
    <text evidence="2">The sequence shown here is derived from an EMBL/GenBank/DDBJ whole genome shotgun (WGS) entry which is preliminary data.</text>
</comment>
<keyword evidence="1" id="KW-0812">Transmembrane</keyword>
<dbReference type="Proteomes" id="UP001139353">
    <property type="component" value="Unassembled WGS sequence"/>
</dbReference>
<evidence type="ECO:0000313" key="2">
    <source>
        <dbReference type="EMBL" id="MCK9685480.1"/>
    </source>
</evidence>
<keyword evidence="1" id="KW-0472">Membrane</keyword>
<sequence length="63" mass="7179">MRLLLVLLLCLLIFNRFGDWMSRHGFGKLPGDLRFRIGSRTFFLPLGSSVVLMLIASAIAWIK</sequence>
<gene>
    <name evidence="2" type="ORF">LPC04_07140</name>
</gene>
<evidence type="ECO:0000313" key="3">
    <source>
        <dbReference type="Proteomes" id="UP001139353"/>
    </source>
</evidence>
<dbReference type="AlphaFoldDB" id="A0A9X1YIH2"/>
<accession>A0A9X1YIH2</accession>
<reference evidence="2" key="1">
    <citation type="submission" date="2021-11" db="EMBL/GenBank/DDBJ databases">
        <title>BS-T2-15 a new species belonging to the Comamonadaceae family isolated from the soil of a French oak forest.</title>
        <authorList>
            <person name="Mieszkin S."/>
            <person name="Alain K."/>
        </authorList>
    </citation>
    <scope>NUCLEOTIDE SEQUENCE</scope>
    <source>
        <strain evidence="2">BS-T2-15</strain>
    </source>
</reference>
<name>A0A9X1YIH2_9BURK</name>
<organism evidence="2 3">
    <name type="scientific">Scleromatobacter humisilvae</name>
    <dbReference type="NCBI Taxonomy" id="2897159"/>
    <lineage>
        <taxon>Bacteria</taxon>
        <taxon>Pseudomonadati</taxon>
        <taxon>Pseudomonadota</taxon>
        <taxon>Betaproteobacteria</taxon>
        <taxon>Burkholderiales</taxon>
        <taxon>Sphaerotilaceae</taxon>
        <taxon>Scleromatobacter</taxon>
    </lineage>
</organism>
<keyword evidence="1" id="KW-1133">Transmembrane helix</keyword>
<proteinExistence type="predicted"/>
<evidence type="ECO:0000256" key="1">
    <source>
        <dbReference type="SAM" id="Phobius"/>
    </source>
</evidence>
<protein>
    <submittedName>
        <fullName evidence="2">DUF2905 domain-containing protein</fullName>
    </submittedName>
</protein>
<dbReference type="RefSeq" id="WP_275681482.1">
    <property type="nucleotide sequence ID" value="NZ_JAJLJH010000001.1"/>
</dbReference>
<dbReference type="Pfam" id="PF11146">
    <property type="entry name" value="DUF2905"/>
    <property type="match status" value="1"/>
</dbReference>